<dbReference type="eggNOG" id="arCOG01204">
    <property type="taxonomic scope" value="Archaea"/>
</dbReference>
<dbReference type="PANTHER" id="PTHR33933:SF1">
    <property type="entry name" value="PROTEIN ADENYLYLTRANSFERASE MNTA-RELATED"/>
    <property type="match status" value="1"/>
</dbReference>
<dbReference type="KEGG" id="fpl:Ferp_1038"/>
<organism evidence="2 3">
    <name type="scientific">Ferroglobus placidus (strain DSM 10642 / AEDII12DO)</name>
    <dbReference type="NCBI Taxonomy" id="589924"/>
    <lineage>
        <taxon>Archaea</taxon>
        <taxon>Methanobacteriati</taxon>
        <taxon>Methanobacteriota</taxon>
        <taxon>Archaeoglobi</taxon>
        <taxon>Archaeoglobales</taxon>
        <taxon>Archaeoglobaceae</taxon>
        <taxon>Ferroglobus</taxon>
    </lineage>
</organism>
<dbReference type="PANTHER" id="PTHR33933">
    <property type="entry name" value="NUCLEOTIDYLTRANSFERASE"/>
    <property type="match status" value="1"/>
</dbReference>
<dbReference type="InterPro" id="IPR002934">
    <property type="entry name" value="Polymerase_NTP_transf_dom"/>
</dbReference>
<dbReference type="GO" id="GO:0016779">
    <property type="term" value="F:nucleotidyltransferase activity"/>
    <property type="evidence" value="ECO:0007669"/>
    <property type="project" value="InterPro"/>
</dbReference>
<gene>
    <name evidence="2" type="ordered locus">Ferp_1038</name>
</gene>
<dbReference type="Proteomes" id="UP000002613">
    <property type="component" value="Chromosome"/>
</dbReference>
<reference evidence="2 3" key="2">
    <citation type="journal article" date="2011" name="Stand. Genomic Sci.">
        <title>Complete genome sequence of Ferroglobus placidus AEDII12DO.</title>
        <authorList>
            <person name="Anderson I."/>
            <person name="Risso C."/>
            <person name="Holmes D."/>
            <person name="Lucas S."/>
            <person name="Copeland A."/>
            <person name="Lapidus A."/>
            <person name="Cheng J.F."/>
            <person name="Bruce D."/>
            <person name="Goodwin L."/>
            <person name="Pitluck S."/>
            <person name="Saunders E."/>
            <person name="Brettin T."/>
            <person name="Detter J.C."/>
            <person name="Han C."/>
            <person name="Tapia R."/>
            <person name="Larimer F."/>
            <person name="Land M."/>
            <person name="Hauser L."/>
            <person name="Woyke T."/>
            <person name="Lovley D."/>
            <person name="Kyrpides N."/>
            <person name="Ivanova N."/>
        </authorList>
    </citation>
    <scope>NUCLEOTIDE SEQUENCE [LARGE SCALE GENOMIC DNA]</scope>
    <source>
        <strain evidence="3">DSM 10642 / AEDII12DO</strain>
    </source>
</reference>
<dbReference type="SUPFAM" id="SSF81301">
    <property type="entry name" value="Nucleotidyltransferase"/>
    <property type="match status" value="1"/>
</dbReference>
<evidence type="ECO:0000313" key="3">
    <source>
        <dbReference type="Proteomes" id="UP000002613"/>
    </source>
</evidence>
<dbReference type="OrthoDB" id="9287at2157"/>
<dbReference type="Pfam" id="PF01909">
    <property type="entry name" value="NTP_transf_2"/>
    <property type="match status" value="1"/>
</dbReference>
<sequence length="137" mass="15865">MQEKQSLDKLKVAVKKLREHYDVHAVILFGSRARGDYKPWSDYDLLIIADFTERYLDRIGRLLEILDLGINLEPHPYTLNEALEMLKKGSPTILDALSEGIILFESKKFEVVKKAYEELLKKGLKKSKVSYVLPEKE</sequence>
<evidence type="ECO:0000259" key="1">
    <source>
        <dbReference type="Pfam" id="PF01909"/>
    </source>
</evidence>
<dbReference type="InterPro" id="IPR052548">
    <property type="entry name" value="Type_VII_TA_antitoxin"/>
</dbReference>
<dbReference type="HOGENOM" id="CLU_130257_9_0_2"/>
<name>D3RXI7_FERPA</name>
<dbReference type="PaxDb" id="589924-Ferp_1038"/>
<protein>
    <submittedName>
        <fullName evidence="2">DNA polymerase beta domain protein region</fullName>
    </submittedName>
</protein>
<feature type="domain" description="Polymerase nucleotidyl transferase" evidence="1">
    <location>
        <begin position="13"/>
        <end position="73"/>
    </location>
</feature>
<dbReference type="AlphaFoldDB" id="D3RXI7"/>
<reference evidence="3" key="1">
    <citation type="submission" date="2010-02" db="EMBL/GenBank/DDBJ databases">
        <title>Complete sequence of Ferroglobus placidus DSM 10642.</title>
        <authorList>
            <consortium name="US DOE Joint Genome Institute"/>
            <person name="Lucas S."/>
            <person name="Copeland A."/>
            <person name="Lapidus A."/>
            <person name="Cheng J.-F."/>
            <person name="Bruce D."/>
            <person name="Goodwin L."/>
            <person name="Pitluck S."/>
            <person name="Saunders E."/>
            <person name="Brettin T."/>
            <person name="Detter J.C."/>
            <person name="Han C."/>
            <person name="Tapia R."/>
            <person name="Larimer F."/>
            <person name="Land M."/>
            <person name="Hauser L."/>
            <person name="Kyrpides N."/>
            <person name="Ivanova N."/>
            <person name="Holmes D."/>
            <person name="Lovley D."/>
            <person name="Kyrpides N."/>
            <person name="Anderson I.J."/>
            <person name="Woyke T."/>
        </authorList>
    </citation>
    <scope>NUCLEOTIDE SEQUENCE [LARGE SCALE GENOMIC DNA]</scope>
    <source>
        <strain evidence="3">DSM 10642 / AEDII12DO</strain>
    </source>
</reference>
<dbReference type="Gene3D" id="3.30.460.10">
    <property type="entry name" value="Beta Polymerase, domain 2"/>
    <property type="match status" value="1"/>
</dbReference>
<accession>D3RXI7</accession>
<keyword evidence="3" id="KW-1185">Reference proteome</keyword>
<dbReference type="GeneID" id="8778548"/>
<dbReference type="InterPro" id="IPR043519">
    <property type="entry name" value="NT_sf"/>
</dbReference>
<evidence type="ECO:0000313" key="2">
    <source>
        <dbReference type="EMBL" id="ADC65200.1"/>
    </source>
</evidence>
<dbReference type="CDD" id="cd05403">
    <property type="entry name" value="NT_KNTase_like"/>
    <property type="match status" value="1"/>
</dbReference>
<dbReference type="EMBL" id="CP001899">
    <property type="protein sequence ID" value="ADC65200.1"/>
    <property type="molecule type" value="Genomic_DNA"/>
</dbReference>
<dbReference type="STRING" id="589924.Ferp_1038"/>
<proteinExistence type="predicted"/>
<dbReference type="RefSeq" id="WP_012965543.1">
    <property type="nucleotide sequence ID" value="NC_013849.1"/>
</dbReference>